<reference evidence="1 2" key="2">
    <citation type="journal article" date="2022" name="Mol. Ecol. Resour.">
        <title>The genomes of chicory, endive, great burdock and yacon provide insights into Asteraceae paleo-polyploidization history and plant inulin production.</title>
        <authorList>
            <person name="Fan W."/>
            <person name="Wang S."/>
            <person name="Wang H."/>
            <person name="Wang A."/>
            <person name="Jiang F."/>
            <person name="Liu H."/>
            <person name="Zhao H."/>
            <person name="Xu D."/>
            <person name="Zhang Y."/>
        </authorList>
    </citation>
    <scope>NUCLEOTIDE SEQUENCE [LARGE SCALE GENOMIC DNA]</scope>
    <source>
        <strain evidence="2">cv. Yunnan</strain>
        <tissue evidence="1">Leaves</tissue>
    </source>
</reference>
<keyword evidence="2" id="KW-1185">Reference proteome</keyword>
<proteinExistence type="predicted"/>
<dbReference type="EMBL" id="CM042018">
    <property type="protein sequence ID" value="KAI3828624.1"/>
    <property type="molecule type" value="Genomic_DNA"/>
</dbReference>
<evidence type="ECO:0000313" key="1">
    <source>
        <dbReference type="EMBL" id="KAI3828624.1"/>
    </source>
</evidence>
<evidence type="ECO:0000313" key="2">
    <source>
        <dbReference type="Proteomes" id="UP001056120"/>
    </source>
</evidence>
<dbReference type="Proteomes" id="UP001056120">
    <property type="component" value="Linkage Group LG01"/>
</dbReference>
<accession>A0ACB9K8S4</accession>
<organism evidence="1 2">
    <name type="scientific">Smallanthus sonchifolius</name>
    <dbReference type="NCBI Taxonomy" id="185202"/>
    <lineage>
        <taxon>Eukaryota</taxon>
        <taxon>Viridiplantae</taxon>
        <taxon>Streptophyta</taxon>
        <taxon>Embryophyta</taxon>
        <taxon>Tracheophyta</taxon>
        <taxon>Spermatophyta</taxon>
        <taxon>Magnoliopsida</taxon>
        <taxon>eudicotyledons</taxon>
        <taxon>Gunneridae</taxon>
        <taxon>Pentapetalae</taxon>
        <taxon>asterids</taxon>
        <taxon>campanulids</taxon>
        <taxon>Asterales</taxon>
        <taxon>Asteraceae</taxon>
        <taxon>Asteroideae</taxon>
        <taxon>Heliantheae alliance</taxon>
        <taxon>Millerieae</taxon>
        <taxon>Smallanthus</taxon>
    </lineage>
</organism>
<name>A0ACB9K8S4_9ASTR</name>
<comment type="caution">
    <text evidence="1">The sequence shown here is derived from an EMBL/GenBank/DDBJ whole genome shotgun (WGS) entry which is preliminary data.</text>
</comment>
<protein>
    <submittedName>
        <fullName evidence="1">Uncharacterized protein</fullName>
    </submittedName>
</protein>
<reference evidence="2" key="1">
    <citation type="journal article" date="2022" name="Mol. Ecol. Resour.">
        <title>The genomes of chicory, endive, great burdock and yacon provide insights into Asteraceae palaeo-polyploidization history and plant inulin production.</title>
        <authorList>
            <person name="Fan W."/>
            <person name="Wang S."/>
            <person name="Wang H."/>
            <person name="Wang A."/>
            <person name="Jiang F."/>
            <person name="Liu H."/>
            <person name="Zhao H."/>
            <person name="Xu D."/>
            <person name="Zhang Y."/>
        </authorList>
    </citation>
    <scope>NUCLEOTIDE SEQUENCE [LARGE SCALE GENOMIC DNA]</scope>
    <source>
        <strain evidence="2">cv. Yunnan</strain>
    </source>
</reference>
<gene>
    <name evidence="1" type="ORF">L1987_02731</name>
</gene>
<sequence length="105" mass="11804">MISMLLNDTIPLPAPKRPAFFTGRDKSFSTLDQIKPEDCSKDLSTSYNIEMISMLLNDTIILPTALLQKDSILFTGRIESKSTLDNIKSEDCFVNNMTIIVMEGR</sequence>